<name>A0ABV7T3X5_9GAMM</name>
<keyword evidence="1" id="KW-1133">Transmembrane helix</keyword>
<gene>
    <name evidence="2" type="ORF">ACFOMF_04140</name>
</gene>
<dbReference type="InterPro" id="IPR021438">
    <property type="entry name" value="DUF3087"/>
</dbReference>
<feature type="transmembrane region" description="Helical" evidence="1">
    <location>
        <begin position="21"/>
        <end position="43"/>
    </location>
</feature>
<evidence type="ECO:0000313" key="3">
    <source>
        <dbReference type="Proteomes" id="UP001595630"/>
    </source>
</evidence>
<keyword evidence="3" id="KW-1185">Reference proteome</keyword>
<evidence type="ECO:0000313" key="2">
    <source>
        <dbReference type="EMBL" id="MFC3606971.1"/>
    </source>
</evidence>
<evidence type="ECO:0000256" key="1">
    <source>
        <dbReference type="SAM" id="Phobius"/>
    </source>
</evidence>
<organism evidence="2 3">
    <name type="scientific">Stutzerimonas tarimensis</name>
    <dbReference type="NCBI Taxonomy" id="1507735"/>
    <lineage>
        <taxon>Bacteria</taxon>
        <taxon>Pseudomonadati</taxon>
        <taxon>Pseudomonadota</taxon>
        <taxon>Gammaproteobacteria</taxon>
        <taxon>Pseudomonadales</taxon>
        <taxon>Pseudomonadaceae</taxon>
        <taxon>Stutzerimonas</taxon>
    </lineage>
</organism>
<protein>
    <submittedName>
        <fullName evidence="2">DUF3087 domain-containing protein</fullName>
    </submittedName>
</protein>
<accession>A0ABV7T3X5</accession>
<reference evidence="3" key="1">
    <citation type="journal article" date="2019" name="Int. J. Syst. Evol. Microbiol.">
        <title>The Global Catalogue of Microorganisms (GCM) 10K type strain sequencing project: providing services to taxonomists for standard genome sequencing and annotation.</title>
        <authorList>
            <consortium name="The Broad Institute Genomics Platform"/>
            <consortium name="The Broad Institute Genome Sequencing Center for Infectious Disease"/>
            <person name="Wu L."/>
            <person name="Ma J."/>
        </authorList>
    </citation>
    <scope>NUCLEOTIDE SEQUENCE [LARGE SCALE GENOMIC DNA]</scope>
    <source>
        <strain evidence="3">KCTC 42447</strain>
    </source>
</reference>
<dbReference type="Pfam" id="PF11286">
    <property type="entry name" value="DUF3087"/>
    <property type="match status" value="1"/>
</dbReference>
<proteinExistence type="predicted"/>
<dbReference type="Proteomes" id="UP001595630">
    <property type="component" value="Unassembled WGS sequence"/>
</dbReference>
<dbReference type="RefSeq" id="WP_386361529.1">
    <property type="nucleotide sequence ID" value="NZ_JBHRXZ010000012.1"/>
</dbReference>
<dbReference type="EMBL" id="JBHRXZ010000012">
    <property type="protein sequence ID" value="MFC3606971.1"/>
    <property type="molecule type" value="Genomic_DNA"/>
</dbReference>
<feature type="transmembrane region" description="Helical" evidence="1">
    <location>
        <begin position="49"/>
        <end position="68"/>
    </location>
</feature>
<keyword evidence="1" id="KW-0812">Transmembrane</keyword>
<sequence>MFEITPFDPESYRRQTRKSSLVVIAIFAALGMGLATLSVALFGEPGGNNFRWNLAGILAGLVLTVLIVRHKLWHQPFMAAAAYGWQLKRNLMRITNVMHQVEAGVAAGDPAAMKLLRFYHLGVAQMHRLDGNSSAEADFARKSDQHLERMQEQDLAPEQTCYDPAWLEAVKKYKVAKK</sequence>
<keyword evidence="1" id="KW-0472">Membrane</keyword>
<comment type="caution">
    <text evidence="2">The sequence shown here is derived from an EMBL/GenBank/DDBJ whole genome shotgun (WGS) entry which is preliminary data.</text>
</comment>